<evidence type="ECO:0000256" key="2">
    <source>
        <dbReference type="ARBA" id="ARBA00022450"/>
    </source>
</evidence>
<dbReference type="InterPro" id="IPR045851">
    <property type="entry name" value="AMP-bd_C_sf"/>
</dbReference>
<keyword evidence="6" id="KW-1185">Reference proteome</keyword>
<dbReference type="InterPro" id="IPR020845">
    <property type="entry name" value="AMP-binding_CS"/>
</dbReference>
<dbReference type="EMBL" id="PXWG01000002">
    <property type="protein sequence ID" value="PSJ30351.1"/>
    <property type="molecule type" value="Genomic_DNA"/>
</dbReference>
<organism evidence="5 6">
    <name type="scientific">Streptosporangium nondiastaticum</name>
    <dbReference type="NCBI Taxonomy" id="35764"/>
    <lineage>
        <taxon>Bacteria</taxon>
        <taxon>Bacillati</taxon>
        <taxon>Actinomycetota</taxon>
        <taxon>Actinomycetes</taxon>
        <taxon>Streptosporangiales</taxon>
        <taxon>Streptosporangiaceae</taxon>
        <taxon>Streptosporangium</taxon>
    </lineage>
</organism>
<dbReference type="InterPro" id="IPR000873">
    <property type="entry name" value="AMP-dep_synth/lig_dom"/>
</dbReference>
<evidence type="ECO:0000313" key="6">
    <source>
        <dbReference type="Proteomes" id="UP000242427"/>
    </source>
</evidence>
<dbReference type="GO" id="GO:0044550">
    <property type="term" value="P:secondary metabolite biosynthetic process"/>
    <property type="evidence" value="ECO:0007669"/>
    <property type="project" value="TreeGrafter"/>
</dbReference>
<dbReference type="PROSITE" id="PS00455">
    <property type="entry name" value="AMP_BINDING"/>
    <property type="match status" value="1"/>
</dbReference>
<dbReference type="GO" id="GO:0043041">
    <property type="term" value="P:amino acid activation for nonribosomal peptide biosynthetic process"/>
    <property type="evidence" value="ECO:0007669"/>
    <property type="project" value="TreeGrafter"/>
</dbReference>
<dbReference type="AlphaFoldDB" id="A0A9X7JV78"/>
<dbReference type="Pfam" id="PF00668">
    <property type="entry name" value="Condensation"/>
    <property type="match status" value="1"/>
</dbReference>
<dbReference type="InterPro" id="IPR020806">
    <property type="entry name" value="PKS_PP-bd"/>
</dbReference>
<dbReference type="SUPFAM" id="SSF47336">
    <property type="entry name" value="ACP-like"/>
    <property type="match status" value="1"/>
</dbReference>
<dbReference type="RefSeq" id="WP_106674002.1">
    <property type="nucleotide sequence ID" value="NZ_PXWG01000002.1"/>
</dbReference>
<protein>
    <submittedName>
        <fullName evidence="5">Non-ribosomal peptide synthetase</fullName>
    </submittedName>
</protein>
<dbReference type="InterPro" id="IPR001242">
    <property type="entry name" value="Condensation_dom"/>
</dbReference>
<dbReference type="SUPFAM" id="SSF52777">
    <property type="entry name" value="CoA-dependent acyltransferases"/>
    <property type="match status" value="2"/>
</dbReference>
<name>A0A9X7JV78_9ACTN</name>
<dbReference type="InterPro" id="IPR010071">
    <property type="entry name" value="AA_adenyl_dom"/>
</dbReference>
<dbReference type="Gene3D" id="3.30.559.10">
    <property type="entry name" value="Chloramphenicol acetyltransferase-like domain"/>
    <property type="match status" value="1"/>
</dbReference>
<dbReference type="Proteomes" id="UP000242427">
    <property type="component" value="Unassembled WGS sequence"/>
</dbReference>
<dbReference type="SUPFAM" id="SSF56801">
    <property type="entry name" value="Acetyl-CoA synthetase-like"/>
    <property type="match status" value="1"/>
</dbReference>
<feature type="domain" description="Carrier" evidence="4">
    <location>
        <begin position="535"/>
        <end position="610"/>
    </location>
</feature>
<evidence type="ECO:0000313" key="5">
    <source>
        <dbReference type="EMBL" id="PSJ30351.1"/>
    </source>
</evidence>
<dbReference type="InterPro" id="IPR029058">
    <property type="entry name" value="AB_hydrolase_fold"/>
</dbReference>
<dbReference type="Gene3D" id="3.30.300.30">
    <property type="match status" value="1"/>
</dbReference>
<dbReference type="Gene3D" id="3.30.559.30">
    <property type="entry name" value="Nonribosomal peptide synthetase, condensation domain"/>
    <property type="match status" value="1"/>
</dbReference>
<reference evidence="5 6" key="1">
    <citation type="submission" date="2018-03" db="EMBL/GenBank/DDBJ databases">
        <title>Chitinolytic properties of Streptosporangium nondiastaticum TBG75A20.</title>
        <authorList>
            <person name="Gayathri V."/>
            <person name="Shiburaj S."/>
        </authorList>
    </citation>
    <scope>NUCLEOTIDE SEQUENCE [LARGE SCALE GENOMIC DNA]</scope>
    <source>
        <strain evidence="5 6">TBG75A20</strain>
    </source>
</reference>
<dbReference type="InterPro" id="IPR036736">
    <property type="entry name" value="ACP-like_sf"/>
</dbReference>
<dbReference type="GO" id="GO:0008610">
    <property type="term" value="P:lipid biosynthetic process"/>
    <property type="evidence" value="ECO:0007669"/>
    <property type="project" value="UniProtKB-ARBA"/>
</dbReference>
<dbReference type="SMART" id="SM00823">
    <property type="entry name" value="PKS_PP"/>
    <property type="match status" value="1"/>
</dbReference>
<dbReference type="PANTHER" id="PTHR45527">
    <property type="entry name" value="NONRIBOSOMAL PEPTIDE SYNTHETASE"/>
    <property type="match status" value="1"/>
</dbReference>
<dbReference type="GO" id="GO:0005737">
    <property type="term" value="C:cytoplasm"/>
    <property type="evidence" value="ECO:0007669"/>
    <property type="project" value="TreeGrafter"/>
</dbReference>
<proteinExistence type="predicted"/>
<evidence type="ECO:0000256" key="3">
    <source>
        <dbReference type="ARBA" id="ARBA00022553"/>
    </source>
</evidence>
<keyword evidence="3" id="KW-0597">Phosphoprotein</keyword>
<dbReference type="InterPro" id="IPR023213">
    <property type="entry name" value="CAT-like_dom_sf"/>
</dbReference>
<keyword evidence="2" id="KW-0596">Phosphopantetheine</keyword>
<dbReference type="Pfam" id="PF00550">
    <property type="entry name" value="PP-binding"/>
    <property type="match status" value="1"/>
</dbReference>
<comment type="caution">
    <text evidence="5">The sequence shown here is derived from an EMBL/GenBank/DDBJ whole genome shotgun (WGS) entry which is preliminary data.</text>
</comment>
<dbReference type="GO" id="GO:0003824">
    <property type="term" value="F:catalytic activity"/>
    <property type="evidence" value="ECO:0007669"/>
    <property type="project" value="InterPro"/>
</dbReference>
<gene>
    <name evidence="5" type="ORF">B7P34_01970</name>
</gene>
<dbReference type="Gene3D" id="3.40.50.1820">
    <property type="entry name" value="alpha/beta hydrolase"/>
    <property type="match status" value="1"/>
</dbReference>
<dbReference type="Pfam" id="PF00501">
    <property type="entry name" value="AMP-binding"/>
    <property type="match status" value="1"/>
</dbReference>
<dbReference type="OrthoDB" id="3802848at2"/>
<dbReference type="InterPro" id="IPR042099">
    <property type="entry name" value="ANL_N_sf"/>
</dbReference>
<sequence length="1050" mass="110761">MQPDPKWAAGPRNTAPGGGLHEAFARRAAERPESVALVEGDRTTTYAELDTTADAWAAGLAAAGVAPGSLVPVLLPRSTELVTALLAVLKTGAAYALLDPDWPQNRLRDVLRDLEPPLLIAPGTRAAPEGLTLPVWSPPSARTTAPAGFSPAAVDAGDPCCVFFTSGTTGRPKGVLSPHRATARLFQPGSFAEFTTRTVMPLAAATPWDAFSLELWSVLLNGGTSLIVSDPYLSPVALGDAVSRHRADTVWLTSSLFNMIVDEAPEAFRGLRQVAIGGERLSAGHVRRFLGRHPGIVLLNGYGPVESTVFATTHRITAADCDLPGGIPLGRPVPGTQVHVLDGTRPCAVDETGEICLAGDGLALGYLGDAALTAQKFTRVSIDGREVRVYRTGDLGRWDRDGLLHYQGRSDRQLKIRGHRVESAEVERQVERLLPAVRHCRVLARGDAARGERELVAFCVPVRPRDPLDGALAVLHEALVAYQRPASVVSVDAFPVTAQGKLDERALLTLAGTAAPGSARGAAAHPVPPGIRPAELRDQVVRAVAESFAAVLELDAVPLDVSFVRLGGTSLGAGRVCARLAAGLSRPVPVSWLYQDPTVRGLARRLAAAPAPADDAAAPAGHAASAGTPLSPMQLLYLTPQLLDPADRTGHCLLAWAVEGDLDRDALEAAVAEVHRRHEPLRAAYVLDPRPAAQLVDIPPPPLEVLPARESVAAAARAARAELAGELAPDVGDVWRTVLVPVTGGTPGTSTAVFGCAVHHVAFDGWSEGVLAEDLSAAYRTAVARGTAELSPRPTLAEVHREREARRREAAPETHHAFLRNELSGVPEMRWPSGPEPREAGAPGLVEAVLGAEAVARADAAAAAAGVTRFVVLLSLWAASLSEATGQRDFAVGVPVAQRDGAGLERAVGCHINMLCLRLRGAALDGDGAALERVAETAARSFAAQDVPFPDVVSLVDPPRNGRPPLYQTLFACQDNTPARLGLVGANTTLLRQPYLDLPLELHTELWPADDGGLLVHIAFRPDAVAESTAREVAKRFAERVRTLYPGVTP</sequence>
<dbReference type="InterPro" id="IPR009081">
    <property type="entry name" value="PP-bd_ACP"/>
</dbReference>
<evidence type="ECO:0000256" key="1">
    <source>
        <dbReference type="ARBA" id="ARBA00001957"/>
    </source>
</evidence>
<dbReference type="PANTHER" id="PTHR45527:SF1">
    <property type="entry name" value="FATTY ACID SYNTHASE"/>
    <property type="match status" value="1"/>
</dbReference>
<dbReference type="PROSITE" id="PS50075">
    <property type="entry name" value="CARRIER"/>
    <property type="match status" value="1"/>
</dbReference>
<evidence type="ECO:0000259" key="4">
    <source>
        <dbReference type="PROSITE" id="PS50075"/>
    </source>
</evidence>
<accession>A0A9X7JV78</accession>
<dbReference type="Gene3D" id="3.40.50.12780">
    <property type="entry name" value="N-terminal domain of ligase-like"/>
    <property type="match status" value="1"/>
</dbReference>
<dbReference type="GO" id="GO:0031177">
    <property type="term" value="F:phosphopantetheine binding"/>
    <property type="evidence" value="ECO:0007669"/>
    <property type="project" value="InterPro"/>
</dbReference>
<dbReference type="NCBIfam" id="TIGR01733">
    <property type="entry name" value="AA-adenyl-dom"/>
    <property type="match status" value="1"/>
</dbReference>
<comment type="cofactor">
    <cofactor evidence="1">
        <name>pantetheine 4'-phosphate</name>
        <dbReference type="ChEBI" id="CHEBI:47942"/>
    </cofactor>
</comment>